<feature type="domain" description="Aminoglycoside phosphotransferase" evidence="1">
    <location>
        <begin position="17"/>
        <end position="111"/>
    </location>
</feature>
<dbReference type="InterPro" id="IPR002575">
    <property type="entry name" value="Aminoglycoside_PTrfase"/>
</dbReference>
<evidence type="ECO:0000259" key="2">
    <source>
        <dbReference type="Pfam" id="PF19802"/>
    </source>
</evidence>
<name>A0A382CN59_9ZZZZ</name>
<protein>
    <submittedName>
        <fullName evidence="3">Uncharacterized protein</fullName>
    </submittedName>
</protein>
<gene>
    <name evidence="3" type="ORF">METZ01_LOCUS180066</name>
</gene>
<feature type="non-terminal residue" evidence="3">
    <location>
        <position position="1"/>
    </location>
</feature>
<evidence type="ECO:0000259" key="1">
    <source>
        <dbReference type="Pfam" id="PF01636"/>
    </source>
</evidence>
<evidence type="ECO:0000313" key="3">
    <source>
        <dbReference type="EMBL" id="SVB27212.1"/>
    </source>
</evidence>
<dbReference type="Pfam" id="PF01636">
    <property type="entry name" value="APH"/>
    <property type="match status" value="1"/>
</dbReference>
<feature type="domain" description="DUF6285" evidence="2">
    <location>
        <begin position="214"/>
        <end position="303"/>
    </location>
</feature>
<organism evidence="3">
    <name type="scientific">marine metagenome</name>
    <dbReference type="NCBI Taxonomy" id="408172"/>
    <lineage>
        <taxon>unclassified sequences</taxon>
        <taxon>metagenomes</taxon>
        <taxon>ecological metagenomes</taxon>
    </lineage>
</organism>
<dbReference type="Gene3D" id="3.90.1200.10">
    <property type="match status" value="1"/>
</dbReference>
<reference evidence="3" key="1">
    <citation type="submission" date="2018-05" db="EMBL/GenBank/DDBJ databases">
        <authorList>
            <person name="Lanie J.A."/>
            <person name="Ng W.-L."/>
            <person name="Kazmierczak K.M."/>
            <person name="Andrzejewski T.M."/>
            <person name="Davidsen T.M."/>
            <person name="Wayne K.J."/>
            <person name="Tettelin H."/>
            <person name="Glass J.I."/>
            <person name="Rusch D."/>
            <person name="Podicherti R."/>
            <person name="Tsui H.-C.T."/>
            <person name="Winkler M.E."/>
        </authorList>
    </citation>
    <scope>NUCLEOTIDE SEQUENCE</scope>
</reference>
<sequence length="314" mass="36193">RLWQISPEEFVEQTWERYRLLSTPQPMIDYVARWLLDHLPTDYEPRLVHNDFRNGNFMLSPQGIVAVLDWEIAHIGDPMRDLGWICTNSWRFGADLPVGGFGEYEDLFRGYEEASGELVDRDRIKFWEVFGSFWWSVGCLGMAEHYRNGPDKTVERPGIARRSSECQVDCVNLLIPGTVDLVPATPSFSSIDMPSVDELVTSVRDFLRQDVMAETTGRPNFLARVASNSLDIVLRELSLGPEHQAREHERLVRLLGSEEDVLALRWRLVNALRNKSINLDNVELQQHLRQTVVNQIAIDQPKYTGFKRAFDYAE</sequence>
<dbReference type="SUPFAM" id="SSF56112">
    <property type="entry name" value="Protein kinase-like (PK-like)"/>
    <property type="match status" value="1"/>
</dbReference>
<dbReference type="CDD" id="cd05154">
    <property type="entry name" value="ACAD10_11_N-like"/>
    <property type="match status" value="1"/>
</dbReference>
<dbReference type="EMBL" id="UINC01035193">
    <property type="protein sequence ID" value="SVB27212.1"/>
    <property type="molecule type" value="Genomic_DNA"/>
</dbReference>
<dbReference type="InterPro" id="IPR041726">
    <property type="entry name" value="ACAD10_11_N"/>
</dbReference>
<dbReference type="InterPro" id="IPR046252">
    <property type="entry name" value="DUF6285"/>
</dbReference>
<dbReference type="Pfam" id="PF19802">
    <property type="entry name" value="DUF6285"/>
    <property type="match status" value="1"/>
</dbReference>
<proteinExistence type="predicted"/>
<dbReference type="InterPro" id="IPR011009">
    <property type="entry name" value="Kinase-like_dom_sf"/>
</dbReference>
<accession>A0A382CN59</accession>
<dbReference type="AlphaFoldDB" id="A0A382CN59"/>